<comment type="caution">
    <text evidence="2">The sequence shown here is derived from an EMBL/GenBank/DDBJ whole genome shotgun (WGS) entry which is preliminary data.</text>
</comment>
<dbReference type="AlphaFoldDB" id="A0A2T4MLS0"/>
<evidence type="ECO:0000259" key="1">
    <source>
        <dbReference type="Pfam" id="PF07872"/>
    </source>
</evidence>
<organism evidence="2 3">
    <name type="scientific">Staphylococcus agnetis</name>
    <dbReference type="NCBI Taxonomy" id="985762"/>
    <lineage>
        <taxon>Bacteria</taxon>
        <taxon>Bacillati</taxon>
        <taxon>Bacillota</taxon>
        <taxon>Bacilli</taxon>
        <taxon>Bacillales</taxon>
        <taxon>Staphylococcaceae</taxon>
        <taxon>Staphylococcus</taxon>
    </lineage>
</organism>
<dbReference type="GeneID" id="57690818"/>
<dbReference type="RefSeq" id="WP_107368295.1">
    <property type="nucleotide sequence ID" value="NZ_CP031266.1"/>
</dbReference>
<dbReference type="EMBL" id="WMFL01000058">
    <property type="protein sequence ID" value="NJI02101.1"/>
    <property type="molecule type" value="Genomic_DNA"/>
</dbReference>
<proteinExistence type="predicted"/>
<protein>
    <submittedName>
        <fullName evidence="2">DUF1659 domain-containing protein</fullName>
    </submittedName>
</protein>
<dbReference type="InterPro" id="IPR012454">
    <property type="entry name" value="DUF1659"/>
</dbReference>
<feature type="domain" description="DUF1659" evidence="1">
    <location>
        <begin position="3"/>
        <end position="66"/>
    </location>
</feature>
<dbReference type="Proteomes" id="UP000646308">
    <property type="component" value="Unassembled WGS sequence"/>
</dbReference>
<accession>A0A2T4MLS0</accession>
<name>A0A2T4MLS0_9STAP</name>
<reference evidence="2" key="1">
    <citation type="submission" date="2019-11" db="EMBL/GenBank/DDBJ databases">
        <title>Whole genome comparisons of Staphylococcus agnetis isolates from cattle and chickens.</title>
        <authorList>
            <person name="Rhoads D."/>
            <person name="Shwani A."/>
            <person name="Adkins P."/>
            <person name="Calcutt M."/>
            <person name="Middleton J."/>
        </authorList>
    </citation>
    <scope>NUCLEOTIDE SEQUENCE</scope>
    <source>
        <strain evidence="2">1387</strain>
    </source>
</reference>
<gene>
    <name evidence="2" type="ORF">GLV84_04410</name>
</gene>
<evidence type="ECO:0000313" key="2">
    <source>
        <dbReference type="EMBL" id="NJI02101.1"/>
    </source>
</evidence>
<dbReference type="Pfam" id="PF07872">
    <property type="entry name" value="DUF1659"/>
    <property type="match status" value="1"/>
</dbReference>
<sequence>MNNSNLTLILTQTTLSPEGKTTKMSRRFNQIKGSATTQELLSFAKVIEALTGEHYDTIETVKTEQIG</sequence>
<evidence type="ECO:0000313" key="3">
    <source>
        <dbReference type="Proteomes" id="UP000646308"/>
    </source>
</evidence>